<sequence length="58" mass="6722">MRSLPDIKTVVVNVVNIQQKTSRLRILTQQEMIRNDVLADDFPQAVHQLSLLKLDEHL</sequence>
<protein>
    <submittedName>
        <fullName evidence="1">Uncharacterized protein</fullName>
    </submittedName>
</protein>
<evidence type="ECO:0000313" key="1">
    <source>
        <dbReference type="EMBL" id="VDO67519.1"/>
    </source>
</evidence>
<organism evidence="1 2">
    <name type="scientific">Schistosoma margrebowiei</name>
    <dbReference type="NCBI Taxonomy" id="48269"/>
    <lineage>
        <taxon>Eukaryota</taxon>
        <taxon>Metazoa</taxon>
        <taxon>Spiralia</taxon>
        <taxon>Lophotrochozoa</taxon>
        <taxon>Platyhelminthes</taxon>
        <taxon>Trematoda</taxon>
        <taxon>Digenea</taxon>
        <taxon>Strigeidida</taxon>
        <taxon>Schistosomatoidea</taxon>
        <taxon>Schistosomatidae</taxon>
        <taxon>Schistosoma</taxon>
    </lineage>
</organism>
<dbReference type="AlphaFoldDB" id="A0A3P7XPT2"/>
<dbReference type="EMBL" id="UZAI01002020">
    <property type="protein sequence ID" value="VDO67519.1"/>
    <property type="molecule type" value="Genomic_DNA"/>
</dbReference>
<accession>A0A3P7XPT2</accession>
<evidence type="ECO:0000313" key="2">
    <source>
        <dbReference type="Proteomes" id="UP000277204"/>
    </source>
</evidence>
<proteinExistence type="predicted"/>
<keyword evidence="2" id="KW-1185">Reference proteome</keyword>
<name>A0A3P7XPT2_9TREM</name>
<reference evidence="1 2" key="1">
    <citation type="submission" date="2018-11" db="EMBL/GenBank/DDBJ databases">
        <authorList>
            <consortium name="Pathogen Informatics"/>
        </authorList>
    </citation>
    <scope>NUCLEOTIDE SEQUENCE [LARGE SCALE GENOMIC DNA]</scope>
    <source>
        <strain evidence="1 2">Zambia</strain>
    </source>
</reference>
<dbReference type="Proteomes" id="UP000277204">
    <property type="component" value="Unassembled WGS sequence"/>
</dbReference>
<gene>
    <name evidence="1" type="ORF">SMRZ_LOCUS5728</name>
</gene>